<dbReference type="InterPro" id="IPR011989">
    <property type="entry name" value="ARM-like"/>
</dbReference>
<dbReference type="Pfam" id="PF13646">
    <property type="entry name" value="HEAT_2"/>
    <property type="match status" value="4"/>
</dbReference>
<dbReference type="GeneID" id="97611084"/>
<dbReference type="SMART" id="SM00567">
    <property type="entry name" value="EZ_HEAT"/>
    <property type="match status" value="8"/>
</dbReference>
<keyword evidence="2" id="KW-1185">Reference proteome</keyword>
<sequence>MKQIFKPNPERMRLKGDLKGLLKLLDSKYDNSLRSEVILALGRMQTPAAVDFLILLFQDPDPAIRAAASNALIHIGVDALDPLISSLSTCDEQTARMVHITLAEMDSVAAREIVRKIPFLQGIGYERAGFVLNLMGIDVIPVLIDALDTRDPTTIRFVEGLLETFGRAAIQPLIKGLAHDKEEIRARISALLIVLGEQIVGDLLSSCGQDEDWLRELKFYIISEIGKPALDPLYLALKDPNPVTSSMAQKAFLEFGESAIVPLISGLYDDDFEIRKVSENALARIGEPIIPHLLEELSFKSEPEREPLIGVIQQIGEPAIPYLIKNLVEGRGEVKKTMIQILSRMGAITIPYLINAISTVSDTSSLRDAFLSMGRIAYPFLEEASERERGKTAVFTVDILRQIDPVRAVEPMITALYHTDQEVRETALENLVETGEMAIPRLVQVLGSGNEEAVNLAKTALIRNGQQAVPHLIDSLTDPMGFDHAIILDILRESKTDAIPYLIPAMVPGKDGHDEAMALISENGIDATPYLLDGLHGAAPDLEQVIKTHLENLFKQNPEAFLNLLFSGNVLDTDLMYELVSSNPDLVIPNLIEIFQGDDNEKALVAGDLLSRFGEAAITPFITALRNETDDDRKLEITTFLIKIGPDVVPELVSHLGDEEIAPYAMAALSAIGEPSVPALLPLLKHSDTITQQYAIHALTRIGTPAASALMTLMQEDESLVPLITRILANMGGAALPDLIQELQTLQSVGEEGSSRGIAVMSLITEIALSRRDDLQHLFTIQDPALNMMFERILISKGDQILNPLLDAVMYEPEVPPLASAIFSSMRPQTQNAATNILKSLSPGDKKKIALLKVLGLLKDPSSANLMYEALKDPDHDVRMTAIRDLGKFGREALEPLTDAMHDRDPDVRAAAVQSLGDIGLPVLDQLISALKDKDGNIRAAAITGIAKIGEPGQFMLIQSLDDKDRQVRIAVARLLEKSGWKPKYTTDRLSLLFAKEMFDDLVKIGPPSVDILARGLHDDDPEIREKSRDALATIRDSIQT</sequence>
<dbReference type="RefSeq" id="WP_109940463.1">
    <property type="nucleotide sequence ID" value="NZ_CP176366.1"/>
</dbReference>
<name>A0A2V2N4K4_9EURY</name>
<dbReference type="EMBL" id="QGMZ01000014">
    <property type="protein sequence ID" value="PWR75032.1"/>
    <property type="molecule type" value="Genomic_DNA"/>
</dbReference>
<comment type="caution">
    <text evidence="1">The sequence shown here is derived from an EMBL/GenBank/DDBJ whole genome shotgun (WGS) entry which is preliminary data.</text>
</comment>
<dbReference type="Gene3D" id="1.25.10.10">
    <property type="entry name" value="Leucine-rich Repeat Variant"/>
    <property type="match status" value="6"/>
</dbReference>
<dbReference type="InterPro" id="IPR016024">
    <property type="entry name" value="ARM-type_fold"/>
</dbReference>
<protein>
    <recommendedName>
        <fullName evidence="3">PBS lyase</fullName>
    </recommendedName>
</protein>
<evidence type="ECO:0000313" key="1">
    <source>
        <dbReference type="EMBL" id="PWR75032.1"/>
    </source>
</evidence>
<dbReference type="OrthoDB" id="142930at2157"/>
<dbReference type="Proteomes" id="UP000245934">
    <property type="component" value="Unassembled WGS sequence"/>
</dbReference>
<dbReference type="InterPro" id="IPR004155">
    <property type="entry name" value="PBS_lyase_HEAT"/>
</dbReference>
<accession>A0A2V2N4K4</accession>
<dbReference type="SUPFAM" id="SSF48371">
    <property type="entry name" value="ARM repeat"/>
    <property type="match status" value="3"/>
</dbReference>
<dbReference type="GO" id="GO:0016491">
    <property type="term" value="F:oxidoreductase activity"/>
    <property type="evidence" value="ECO:0007669"/>
    <property type="project" value="TreeGrafter"/>
</dbReference>
<dbReference type="PANTHER" id="PTHR12697">
    <property type="entry name" value="PBS LYASE HEAT-LIKE PROTEIN"/>
    <property type="match status" value="1"/>
</dbReference>
<proteinExistence type="predicted"/>
<reference evidence="1 2" key="1">
    <citation type="submission" date="2018-05" db="EMBL/GenBank/DDBJ databases">
        <title>Draft genome of Methanospirillum stamsii Pt1.</title>
        <authorList>
            <person name="Dueholm M.S."/>
            <person name="Nielsen P.H."/>
            <person name="Bakmann L.F."/>
            <person name="Otzen D.E."/>
        </authorList>
    </citation>
    <scope>NUCLEOTIDE SEQUENCE [LARGE SCALE GENOMIC DNA]</scope>
    <source>
        <strain evidence="1 2">Pt1</strain>
    </source>
</reference>
<evidence type="ECO:0008006" key="3">
    <source>
        <dbReference type="Google" id="ProtNLM"/>
    </source>
</evidence>
<dbReference type="AlphaFoldDB" id="A0A2V2N4K4"/>
<gene>
    <name evidence="1" type="ORF">DLD82_07375</name>
</gene>
<organism evidence="1 2">
    <name type="scientific">Methanospirillum stamsii</name>
    <dbReference type="NCBI Taxonomy" id="1277351"/>
    <lineage>
        <taxon>Archaea</taxon>
        <taxon>Methanobacteriati</taxon>
        <taxon>Methanobacteriota</taxon>
        <taxon>Stenosarchaea group</taxon>
        <taxon>Methanomicrobia</taxon>
        <taxon>Methanomicrobiales</taxon>
        <taxon>Methanospirillaceae</taxon>
        <taxon>Methanospirillum</taxon>
    </lineage>
</organism>
<evidence type="ECO:0000313" key="2">
    <source>
        <dbReference type="Proteomes" id="UP000245934"/>
    </source>
</evidence>
<dbReference type="PANTHER" id="PTHR12697:SF38">
    <property type="entry name" value="PBS LYASE HEAT DOMAIN PROTEIN REPEAT-CONTAINING PROTEIN"/>
    <property type="match status" value="1"/>
</dbReference>